<dbReference type="GO" id="GO:0019905">
    <property type="term" value="F:syntaxin binding"/>
    <property type="evidence" value="ECO:0007669"/>
    <property type="project" value="TreeGrafter"/>
</dbReference>
<reference evidence="9" key="1">
    <citation type="submission" date="2016-06" db="EMBL/GenBank/DDBJ databases">
        <title>Pandoraea oxalativorans DSM 23570 Genome Sequencing.</title>
        <authorList>
            <person name="Ee R."/>
            <person name="Lim Y.-L."/>
            <person name="Yong D."/>
            <person name="Yin W.-F."/>
            <person name="Chan K.-G."/>
        </authorList>
    </citation>
    <scope>NUCLEOTIDE SEQUENCE</scope>
    <source>
        <strain evidence="9">DSM 23570</strain>
        <plasmid evidence="9">pPO70-1</plasmid>
    </source>
</reference>
<comment type="subcellular location">
    <subcellularLocation>
        <location evidence="1">Membrane</location>
        <topology evidence="1">Peripheral membrane protein</topology>
    </subcellularLocation>
</comment>
<evidence type="ECO:0000256" key="5">
    <source>
        <dbReference type="ARBA" id="ARBA00022927"/>
    </source>
</evidence>
<dbReference type="Proteomes" id="UP000035050">
    <property type="component" value="Plasmid pPO70-1"/>
</dbReference>
<geneLocation type="plasmid" evidence="9 10">
    <name>pPO70-1</name>
</geneLocation>
<evidence type="ECO:0000256" key="7">
    <source>
        <dbReference type="ARBA" id="ARBA00040047"/>
    </source>
</evidence>
<evidence type="ECO:0000256" key="1">
    <source>
        <dbReference type="ARBA" id="ARBA00004170"/>
    </source>
</evidence>
<keyword evidence="4" id="KW-0931">ER-Golgi transport</keyword>
<sequence length="694" mass="75167">MKRIDPAHPYPPLLLAPGGEGLAITVAAAAAIDVTDSRAAENAHWILSETQELIDFCNEAFDGRQPDNVRDAVATLILCRHADVQQQSTNAIPGAREPAWNLLAEHLSPAGRAALLRTLHGHAADDKFATYFAGADWLRLAGRAWRLQGESLMNAKRYERAAEDYKTAAEAFRQVPGWADRAAHAYFQAAEAQRRNHQPELAAESYEMAAGTYAQTDKLELAAHAYSSAGLAHQRAGRPWLAAAACNMSAELYMMHAEALALAGDATPARDAYELALRGFEAAAALLRDDPERALQTLDAEKRAANALTRLGRHKEAIERYRGIASQYDARHLDTLTEQVHGLTAQAYWRAAQAEPADQHEVAATLAWQAARLYRKARHYALSHAAYEWAARNYVTAAETLLRPASVTLTHAQVDRIRALASTADEQAAQIYTEAGAHSKAAEAYLRVAHLQSQAGSAVAAADALLRAEGARFRGADAYAAVGLHTEAEQAYQSAASAYETAAQALLKLARTDPEGEGLRQAADAWCSAAKLYSEASLHSPAAQACRKAAEVFEAAGLSELAERANAGATQHDIRATAPPLSRAGMVKAITKEIALRLEGLKKGLRIAQSGMTLNLPKGEDVLSFEDFAPEATVEWLAFDASDAKGVFHLVTAKTVSTVIKGHHPYLRRPVEEKEWLRGYDLLERLQEAPLDQA</sequence>
<proteinExistence type="inferred from homology"/>
<evidence type="ECO:0000256" key="3">
    <source>
        <dbReference type="ARBA" id="ARBA00022448"/>
    </source>
</evidence>
<organism evidence="9 10">
    <name type="scientific">Pandoraea oxalativorans</name>
    <dbReference type="NCBI Taxonomy" id="573737"/>
    <lineage>
        <taxon>Bacteria</taxon>
        <taxon>Pseudomonadati</taxon>
        <taxon>Pseudomonadota</taxon>
        <taxon>Betaproteobacteria</taxon>
        <taxon>Burkholderiales</taxon>
        <taxon>Burkholderiaceae</taxon>
        <taxon>Pandoraea</taxon>
    </lineage>
</organism>
<keyword evidence="5" id="KW-0653">Protein transport</keyword>
<keyword evidence="3" id="KW-0813">Transport</keyword>
<evidence type="ECO:0000256" key="4">
    <source>
        <dbReference type="ARBA" id="ARBA00022892"/>
    </source>
</evidence>
<dbReference type="RefSeq" id="WP_052653841.1">
    <property type="nucleotide sequence ID" value="NZ_CP011518.2"/>
</dbReference>
<dbReference type="EMBL" id="CP011518">
    <property type="protein sequence ID" value="AKK24614.1"/>
    <property type="molecule type" value="Genomic_DNA"/>
</dbReference>
<dbReference type="Gene3D" id="1.25.40.10">
    <property type="entry name" value="Tetratricopeptide repeat domain"/>
    <property type="match status" value="1"/>
</dbReference>
<evidence type="ECO:0000256" key="2">
    <source>
        <dbReference type="ARBA" id="ARBA00010050"/>
    </source>
</evidence>
<comment type="similarity">
    <text evidence="2">Belongs to the SNAP family.</text>
</comment>
<dbReference type="OrthoDB" id="8942695at2"/>
<dbReference type="PATRIC" id="fig|573737.6.peg.5377"/>
<dbReference type="GO" id="GO:0016192">
    <property type="term" value="P:vesicle-mediated transport"/>
    <property type="evidence" value="ECO:0007669"/>
    <property type="project" value="UniProtKB-KW"/>
</dbReference>
<name>A0A0G3IBP6_9BURK</name>
<dbReference type="PANTHER" id="PTHR13768">
    <property type="entry name" value="SOLUBLE NSF ATTACHMENT PROTEIN SNAP"/>
    <property type="match status" value="1"/>
</dbReference>
<dbReference type="SMART" id="SM00028">
    <property type="entry name" value="TPR"/>
    <property type="match status" value="4"/>
</dbReference>
<accession>A0A0G3IBP6</accession>
<dbReference type="Pfam" id="PF14938">
    <property type="entry name" value="SNAP"/>
    <property type="match status" value="1"/>
</dbReference>
<dbReference type="KEGG" id="pox:MB84_27615"/>
<dbReference type="GO" id="GO:0031201">
    <property type="term" value="C:SNARE complex"/>
    <property type="evidence" value="ECO:0007669"/>
    <property type="project" value="TreeGrafter"/>
</dbReference>
<gene>
    <name evidence="9" type="ORF">MB84_27615</name>
</gene>
<evidence type="ECO:0000313" key="10">
    <source>
        <dbReference type="Proteomes" id="UP000035050"/>
    </source>
</evidence>
<protein>
    <recommendedName>
        <fullName evidence="7">Gamma-soluble NSF attachment protein</fullName>
    </recommendedName>
    <alternativeName>
        <fullName evidence="8">N-ethylmaleimide-sensitive factor attachment protein gamma</fullName>
    </alternativeName>
</protein>
<keyword evidence="9" id="KW-0614">Plasmid</keyword>
<keyword evidence="10" id="KW-1185">Reference proteome</keyword>
<dbReference type="GO" id="GO:0005774">
    <property type="term" value="C:vacuolar membrane"/>
    <property type="evidence" value="ECO:0007669"/>
    <property type="project" value="TreeGrafter"/>
</dbReference>
<evidence type="ECO:0000256" key="6">
    <source>
        <dbReference type="ARBA" id="ARBA00023136"/>
    </source>
</evidence>
<dbReference type="GO" id="GO:0005483">
    <property type="term" value="F:soluble NSF attachment protein activity"/>
    <property type="evidence" value="ECO:0007669"/>
    <property type="project" value="TreeGrafter"/>
</dbReference>
<dbReference type="AlphaFoldDB" id="A0A0G3IBP6"/>
<dbReference type="GO" id="GO:0006886">
    <property type="term" value="P:intracellular protein transport"/>
    <property type="evidence" value="ECO:0007669"/>
    <property type="project" value="InterPro"/>
</dbReference>
<keyword evidence="6" id="KW-0472">Membrane</keyword>
<dbReference type="InterPro" id="IPR011990">
    <property type="entry name" value="TPR-like_helical_dom_sf"/>
</dbReference>
<dbReference type="InterPro" id="IPR000744">
    <property type="entry name" value="NSF_attach"/>
</dbReference>
<evidence type="ECO:0000313" key="9">
    <source>
        <dbReference type="EMBL" id="AKK24614.1"/>
    </source>
</evidence>
<evidence type="ECO:0000256" key="8">
    <source>
        <dbReference type="ARBA" id="ARBA00042485"/>
    </source>
</evidence>
<dbReference type="PANTHER" id="PTHR13768:SF2">
    <property type="entry name" value="GAMMA-SOLUBLE NSF ATTACHMENT PROTEIN"/>
    <property type="match status" value="1"/>
</dbReference>
<dbReference type="SUPFAM" id="SSF48452">
    <property type="entry name" value="TPR-like"/>
    <property type="match status" value="1"/>
</dbReference>
<dbReference type="InterPro" id="IPR019734">
    <property type="entry name" value="TPR_rpt"/>
</dbReference>